<accession>A0A0R3E6W2</accession>
<evidence type="ECO:0000313" key="2">
    <source>
        <dbReference type="Proteomes" id="UP000051936"/>
    </source>
</evidence>
<proteinExistence type="predicted"/>
<keyword evidence="2" id="KW-1185">Reference proteome</keyword>
<gene>
    <name evidence="1" type="ORF">AOQ71_12540</name>
</gene>
<evidence type="ECO:0000313" key="1">
    <source>
        <dbReference type="EMBL" id="KRQ14799.1"/>
    </source>
</evidence>
<sequence length="71" mass="7869">MGEFEERVQANMDVVLEEVCAELPNGGDHESRKYIAEQLIRAARAGKTSLGELTYVGRRGLVHLKNTPRSA</sequence>
<dbReference type="EMBL" id="LJYG01000047">
    <property type="protein sequence ID" value="KRQ14799.1"/>
    <property type="molecule type" value="Genomic_DNA"/>
</dbReference>
<name>A0A0R3E6W2_9BRAD</name>
<organism evidence="1 2">
    <name type="scientific">Bradyrhizobium manausense</name>
    <dbReference type="NCBI Taxonomy" id="989370"/>
    <lineage>
        <taxon>Bacteria</taxon>
        <taxon>Pseudomonadati</taxon>
        <taxon>Pseudomonadota</taxon>
        <taxon>Alphaproteobacteria</taxon>
        <taxon>Hyphomicrobiales</taxon>
        <taxon>Nitrobacteraceae</taxon>
        <taxon>Bradyrhizobium</taxon>
    </lineage>
</organism>
<protein>
    <submittedName>
        <fullName evidence="1">Uncharacterized protein</fullName>
    </submittedName>
</protein>
<dbReference type="RefSeq" id="WP_057746892.1">
    <property type="nucleotide sequence ID" value="NZ_LJYG01000047.1"/>
</dbReference>
<comment type="caution">
    <text evidence="1">The sequence shown here is derived from an EMBL/GenBank/DDBJ whole genome shotgun (WGS) entry which is preliminary data.</text>
</comment>
<reference evidence="1 2" key="1">
    <citation type="submission" date="2015-09" db="EMBL/GenBank/DDBJ databases">
        <title>Draft Genome Sequence of Bradyrhizobium manausense Strain BR 3351T, a Novel Symbiotic Nitrogen-Fixing Alphaproteobacterium Isolated from Brazilian Amazon Rain Forest.</title>
        <authorList>
            <person name="De Araujo J.L."/>
            <person name="Zilli J.E."/>
        </authorList>
    </citation>
    <scope>NUCLEOTIDE SEQUENCE [LARGE SCALE GENOMIC DNA]</scope>
    <source>
        <strain evidence="1 2">BR3351</strain>
    </source>
</reference>
<dbReference type="AlphaFoldDB" id="A0A0R3E6W2"/>
<dbReference type="OrthoDB" id="8254079at2"/>
<dbReference type="STRING" id="989370.AOQ71_12540"/>
<dbReference type="Proteomes" id="UP000051936">
    <property type="component" value="Unassembled WGS sequence"/>
</dbReference>